<dbReference type="Proteomes" id="UP000317036">
    <property type="component" value="Unassembled WGS sequence"/>
</dbReference>
<evidence type="ECO:0000313" key="1">
    <source>
        <dbReference type="EMBL" id="TVY07347.1"/>
    </source>
</evidence>
<name>A0A559K5H6_9BACL</name>
<sequence length="95" mass="11057">MEHVSAHAQLNPVVAKKDYARDDKGRFVWQRNSGGKAIGKVLVPRLDENGKQVYDHKFKWTMEELMGLLRDQIIERYVAEVFGHSRPSSTNPYKW</sequence>
<dbReference type="RefSeq" id="WP_144851868.1">
    <property type="nucleotide sequence ID" value="NZ_VNJI01000038.1"/>
</dbReference>
<reference evidence="1 2" key="1">
    <citation type="submission" date="2019-07" db="EMBL/GenBank/DDBJ databases">
        <authorList>
            <person name="Kim J."/>
        </authorList>
    </citation>
    <scope>NUCLEOTIDE SEQUENCE [LARGE SCALE GENOMIC DNA]</scope>
    <source>
        <strain evidence="1 2">JC52</strain>
    </source>
</reference>
<keyword evidence="2" id="KW-1185">Reference proteome</keyword>
<proteinExistence type="predicted"/>
<accession>A0A559K5H6</accession>
<dbReference type="EMBL" id="VNJI01000038">
    <property type="protein sequence ID" value="TVY07347.1"/>
    <property type="molecule type" value="Genomic_DNA"/>
</dbReference>
<gene>
    <name evidence="1" type="ORF">FPZ49_24195</name>
</gene>
<dbReference type="AlphaFoldDB" id="A0A559K5H6"/>
<organism evidence="1 2">
    <name type="scientific">Paenibacillus cremeus</name>
    <dbReference type="NCBI Taxonomy" id="2163881"/>
    <lineage>
        <taxon>Bacteria</taxon>
        <taxon>Bacillati</taxon>
        <taxon>Bacillota</taxon>
        <taxon>Bacilli</taxon>
        <taxon>Bacillales</taxon>
        <taxon>Paenibacillaceae</taxon>
        <taxon>Paenibacillus</taxon>
    </lineage>
</organism>
<comment type="caution">
    <text evidence="1">The sequence shown here is derived from an EMBL/GenBank/DDBJ whole genome shotgun (WGS) entry which is preliminary data.</text>
</comment>
<protein>
    <submittedName>
        <fullName evidence="1">Uncharacterized protein</fullName>
    </submittedName>
</protein>
<evidence type="ECO:0000313" key="2">
    <source>
        <dbReference type="Proteomes" id="UP000317036"/>
    </source>
</evidence>